<dbReference type="GO" id="GO:0034755">
    <property type="term" value="P:iron ion transmembrane transport"/>
    <property type="evidence" value="ECO:0007669"/>
    <property type="project" value="TreeGrafter"/>
</dbReference>
<keyword evidence="4 6" id="KW-1133">Transmembrane helix</keyword>
<feature type="transmembrane region" description="Helical" evidence="6">
    <location>
        <begin position="117"/>
        <end position="137"/>
    </location>
</feature>
<comment type="subcellular location">
    <subcellularLocation>
        <location evidence="1">Membrane</location>
        <topology evidence="1">Multi-pass membrane protein</topology>
    </subcellularLocation>
</comment>
<evidence type="ECO:0000256" key="2">
    <source>
        <dbReference type="ARBA" id="ARBA00022448"/>
    </source>
</evidence>
<comment type="caution">
    <text evidence="7">The sequence shown here is derived from an EMBL/GenBank/DDBJ whole genome shotgun (WGS) entry which is preliminary data.</text>
</comment>
<feature type="transmembrane region" description="Helical" evidence="6">
    <location>
        <begin position="295"/>
        <end position="320"/>
    </location>
</feature>
<feature type="non-terminal residue" evidence="7">
    <location>
        <position position="422"/>
    </location>
</feature>
<dbReference type="STRING" id="1802591.A2113_00665"/>
<feature type="transmembrane region" description="Helical" evidence="6">
    <location>
        <begin position="340"/>
        <end position="359"/>
    </location>
</feature>
<feature type="transmembrane region" description="Helical" evidence="6">
    <location>
        <begin position="82"/>
        <end position="105"/>
    </location>
</feature>
<dbReference type="InterPro" id="IPR001046">
    <property type="entry name" value="NRAMP_fam"/>
</dbReference>
<feature type="transmembrane region" description="Helical" evidence="6">
    <location>
        <begin position="400"/>
        <end position="421"/>
    </location>
</feature>
<evidence type="ECO:0000256" key="3">
    <source>
        <dbReference type="ARBA" id="ARBA00022692"/>
    </source>
</evidence>
<keyword evidence="5 6" id="KW-0472">Membrane</keyword>
<organism evidence="7 8">
    <name type="scientific">Candidatus Woykebacteria bacterium GWA1_44_8</name>
    <dbReference type="NCBI Taxonomy" id="1802591"/>
    <lineage>
        <taxon>Bacteria</taxon>
        <taxon>Candidatus Woykeibacteriota</taxon>
    </lineage>
</organism>
<evidence type="ECO:0000256" key="6">
    <source>
        <dbReference type="SAM" id="Phobius"/>
    </source>
</evidence>
<name>A0A1G1W0V2_9BACT</name>
<keyword evidence="2" id="KW-0813">Transport</keyword>
<dbReference type="PANTHER" id="PTHR11706">
    <property type="entry name" value="SOLUTE CARRIER PROTEIN FAMILY 11 MEMBER"/>
    <property type="match status" value="1"/>
</dbReference>
<evidence type="ECO:0000256" key="5">
    <source>
        <dbReference type="ARBA" id="ARBA00023136"/>
    </source>
</evidence>
<dbReference type="AlphaFoldDB" id="A0A1G1W0V2"/>
<accession>A0A1G1W0V2</accession>
<feature type="transmembrane region" description="Helical" evidence="6">
    <location>
        <begin position="183"/>
        <end position="201"/>
    </location>
</feature>
<feature type="transmembrane region" description="Helical" evidence="6">
    <location>
        <begin position="244"/>
        <end position="266"/>
    </location>
</feature>
<dbReference type="Pfam" id="PF01566">
    <property type="entry name" value="Nramp"/>
    <property type="match status" value="1"/>
</dbReference>
<proteinExistence type="predicted"/>
<gene>
    <name evidence="7" type="ORF">A2113_00665</name>
</gene>
<dbReference type="Proteomes" id="UP000176299">
    <property type="component" value="Unassembled WGS sequence"/>
</dbReference>
<dbReference type="EMBL" id="MHCN01000017">
    <property type="protein sequence ID" value="OGY21204.1"/>
    <property type="molecule type" value="Genomic_DNA"/>
</dbReference>
<keyword evidence="3 6" id="KW-0812">Transmembrane</keyword>
<protein>
    <submittedName>
        <fullName evidence="7">Iron transporter</fullName>
    </submittedName>
</protein>
<dbReference type="GO" id="GO:0005886">
    <property type="term" value="C:plasma membrane"/>
    <property type="evidence" value="ECO:0007669"/>
    <property type="project" value="TreeGrafter"/>
</dbReference>
<dbReference type="GO" id="GO:0015086">
    <property type="term" value="F:cadmium ion transmembrane transporter activity"/>
    <property type="evidence" value="ECO:0007669"/>
    <property type="project" value="TreeGrafter"/>
</dbReference>
<sequence>MKKLKKFLSKLGPGLITGASDDDPSGIATYSIAGASFGYALNWLTLFLYPLMTIVQEMCGRIGLVTGKGLAGVIKANYPKSFLYFVVFLLLIANTINIGADIGAMAASAKMLIDVPFFAWAILFTVLILALEILISYKAYAKFLKWLTVVLFAYVLTAFVVSVNWGEVFKDLIIPTLKLDDTYLAMMVAFLGTTISPYLFFWQTSEEVEEEVAEHKIVAFGKGRPRVTKGEIGEMRIDTAVGMFFSNTITFFIIVTTASTLFAAGIRDIQTAQDAAKAIEPLVANFPYAGTLAKLLFTTGLVGVGLLAVPVLAGSAAYALSEAFGWREGLYLKFKRAHGFYGVIIFSTLIGLMMNFVGINPIRALFYTAVINGIIAIPLLVIIILVSNNRNILGGRVNGVWSNALGWLTFFLMGAATVSMLV</sequence>
<evidence type="ECO:0000313" key="8">
    <source>
        <dbReference type="Proteomes" id="UP000176299"/>
    </source>
</evidence>
<evidence type="ECO:0000256" key="1">
    <source>
        <dbReference type="ARBA" id="ARBA00004141"/>
    </source>
</evidence>
<feature type="transmembrane region" description="Helical" evidence="6">
    <location>
        <begin position="365"/>
        <end position="388"/>
    </location>
</feature>
<evidence type="ECO:0000256" key="4">
    <source>
        <dbReference type="ARBA" id="ARBA00022989"/>
    </source>
</evidence>
<evidence type="ECO:0000313" key="7">
    <source>
        <dbReference type="EMBL" id="OGY21204.1"/>
    </source>
</evidence>
<dbReference type="GO" id="GO:0005384">
    <property type="term" value="F:manganese ion transmembrane transporter activity"/>
    <property type="evidence" value="ECO:0007669"/>
    <property type="project" value="TreeGrafter"/>
</dbReference>
<feature type="transmembrane region" description="Helical" evidence="6">
    <location>
        <begin position="144"/>
        <end position="163"/>
    </location>
</feature>
<reference evidence="7 8" key="1">
    <citation type="journal article" date="2016" name="Nat. Commun.">
        <title>Thousands of microbial genomes shed light on interconnected biogeochemical processes in an aquifer system.</title>
        <authorList>
            <person name="Anantharaman K."/>
            <person name="Brown C.T."/>
            <person name="Hug L.A."/>
            <person name="Sharon I."/>
            <person name="Castelle C.J."/>
            <person name="Probst A.J."/>
            <person name="Thomas B.C."/>
            <person name="Singh A."/>
            <person name="Wilkins M.J."/>
            <person name="Karaoz U."/>
            <person name="Brodie E.L."/>
            <person name="Williams K.H."/>
            <person name="Hubbard S.S."/>
            <person name="Banfield J.F."/>
        </authorList>
    </citation>
    <scope>NUCLEOTIDE SEQUENCE [LARGE SCALE GENOMIC DNA]</scope>
</reference>
<dbReference type="PANTHER" id="PTHR11706:SF33">
    <property type="entry name" value="NATURAL RESISTANCE-ASSOCIATED MACROPHAGE PROTEIN 2"/>
    <property type="match status" value="1"/>
</dbReference>